<gene>
    <name evidence="1" type="ORF">MTY_2340</name>
</gene>
<sequence>MPMAECQACVLTCMDFRIQGPVAAWLREKGLAGKYDYLSLPGASRNFLNEGKLTLVEDSYRLHHIKEVYLIHHEDCGAYNLGDLPVEEQLARQRQDMELAARILKERLPELKVYLAFLYLDGHVVELTSI</sequence>
<dbReference type="Gene3D" id="3.40.1050.10">
    <property type="entry name" value="Carbonic anhydrase"/>
    <property type="match status" value="1"/>
</dbReference>
<dbReference type="GO" id="GO:0004089">
    <property type="term" value="F:carbonate dehydratase activity"/>
    <property type="evidence" value="ECO:0007669"/>
    <property type="project" value="InterPro"/>
</dbReference>
<dbReference type="AlphaFoldDB" id="A0A0S6UD16"/>
<dbReference type="InterPro" id="IPR046871">
    <property type="entry name" value="Pro_CA_2"/>
</dbReference>
<dbReference type="EMBL" id="DF238840">
    <property type="protein sequence ID" value="GAF26999.1"/>
    <property type="molecule type" value="Genomic_DNA"/>
</dbReference>
<dbReference type="Pfam" id="PF20393">
    <property type="entry name" value="Pro_CA_2"/>
    <property type="match status" value="1"/>
</dbReference>
<evidence type="ECO:0000313" key="1">
    <source>
        <dbReference type="EMBL" id="GAF26999.1"/>
    </source>
</evidence>
<dbReference type="InterPro" id="IPR036874">
    <property type="entry name" value="Carbonic_anhydrase_sf"/>
</dbReference>
<protein>
    <submittedName>
        <fullName evidence="1">Predicted membrane protein</fullName>
    </submittedName>
</protein>
<dbReference type="SUPFAM" id="SSF53056">
    <property type="entry name" value="beta-carbonic anhydrase, cab"/>
    <property type="match status" value="1"/>
</dbReference>
<dbReference type="Proteomes" id="UP000063718">
    <property type="component" value="Unassembled WGS sequence"/>
</dbReference>
<name>A0A0S6UD16_NEOTH</name>
<dbReference type="GO" id="GO:0008270">
    <property type="term" value="F:zinc ion binding"/>
    <property type="evidence" value="ECO:0007669"/>
    <property type="project" value="InterPro"/>
</dbReference>
<reference evidence="1" key="1">
    <citation type="journal article" date="2014" name="Gene">
        <title>Genome-guided analysis of transformation efficiency and carbon dioxide assimilation by Moorella thermoacetica Y72.</title>
        <authorList>
            <person name="Tsukahara K."/>
            <person name="Kita A."/>
            <person name="Nakashimada Y."/>
            <person name="Hoshino T."/>
            <person name="Murakami K."/>
        </authorList>
    </citation>
    <scope>NUCLEOTIDE SEQUENCE [LARGE SCALE GENOMIC DNA]</scope>
    <source>
        <strain evidence="1">Y72</strain>
    </source>
</reference>
<organism evidence="1">
    <name type="scientific">Moorella thermoacetica Y72</name>
    <dbReference type="NCBI Taxonomy" id="1325331"/>
    <lineage>
        <taxon>Bacteria</taxon>
        <taxon>Bacillati</taxon>
        <taxon>Bacillota</taxon>
        <taxon>Clostridia</taxon>
        <taxon>Neomoorellales</taxon>
        <taxon>Neomoorellaceae</taxon>
        <taxon>Neomoorella</taxon>
    </lineage>
</organism>
<accession>A0A0S6UD16</accession>
<proteinExistence type="predicted"/>